<keyword evidence="5 9" id="KW-0106">Calcium</keyword>
<evidence type="ECO:0000313" key="11">
    <source>
        <dbReference type="EMBL" id="TMQ64457.1"/>
    </source>
</evidence>
<name>A0A538TLF7_UNCEI</name>
<dbReference type="GO" id="GO:0016020">
    <property type="term" value="C:membrane"/>
    <property type="evidence" value="ECO:0007669"/>
    <property type="project" value="InterPro"/>
</dbReference>
<keyword evidence="8 9" id="KW-0472">Membrane</keyword>
<feature type="domain" description="Sodium/calcium exchanger membrane region" evidence="10">
    <location>
        <begin position="221"/>
        <end position="365"/>
    </location>
</feature>
<evidence type="ECO:0000256" key="7">
    <source>
        <dbReference type="ARBA" id="ARBA00023065"/>
    </source>
</evidence>
<feature type="domain" description="Sodium/calcium exchanger membrane region" evidence="10">
    <location>
        <begin position="32"/>
        <end position="194"/>
    </location>
</feature>
<feature type="transmembrane region" description="Helical" evidence="9">
    <location>
        <begin position="61"/>
        <end position="84"/>
    </location>
</feature>
<evidence type="ECO:0000256" key="9">
    <source>
        <dbReference type="RuleBase" id="RU365028"/>
    </source>
</evidence>
<feature type="transmembrane region" description="Helical" evidence="9">
    <location>
        <begin position="321"/>
        <end position="340"/>
    </location>
</feature>
<reference evidence="11 12" key="1">
    <citation type="journal article" date="2019" name="Nat. Microbiol.">
        <title>Mediterranean grassland soil C-N compound turnover is dependent on rainfall and depth, and is mediated by genomically divergent microorganisms.</title>
        <authorList>
            <person name="Diamond S."/>
            <person name="Andeer P.F."/>
            <person name="Li Z."/>
            <person name="Crits-Christoph A."/>
            <person name="Burstein D."/>
            <person name="Anantharaman K."/>
            <person name="Lane K.R."/>
            <person name="Thomas B.C."/>
            <person name="Pan C."/>
            <person name="Northen T.R."/>
            <person name="Banfield J.F."/>
        </authorList>
    </citation>
    <scope>NUCLEOTIDE SEQUENCE [LARGE SCALE GENOMIC DNA]</scope>
    <source>
        <strain evidence="11">WS_8</strain>
    </source>
</reference>
<evidence type="ECO:0000256" key="1">
    <source>
        <dbReference type="ARBA" id="ARBA00004127"/>
    </source>
</evidence>
<organism evidence="11 12">
    <name type="scientific">Eiseniibacteriota bacterium</name>
    <dbReference type="NCBI Taxonomy" id="2212470"/>
    <lineage>
        <taxon>Bacteria</taxon>
        <taxon>Candidatus Eiseniibacteriota</taxon>
    </lineage>
</organism>
<dbReference type="Gene3D" id="1.20.1420.30">
    <property type="entry name" value="NCX, central ion-binding region"/>
    <property type="match status" value="1"/>
</dbReference>
<sequence length="368" mass="38999">MRSGRAMRWLLLLLVFVPLAAAGEWLRLGPVTTFLFACLAIVPLAGLMGEATEHLAARLGAGIGGLLNATFGNAAELIIAVVALRRGLFEVVKASLTGSIIGNVLLVLGLSILAGGLRRERQTFDRSAAAAGATLLSLAAIGLLVPAMFHLVAEDAVHGTTLTRAREIVIERSLSWQISIVLLVMYVLSLIFSLRTHRHLYVGQETSSAPETETIASPGRAVVTLLVGTAFVAWMSELLVGTVEEAAARLGFTEVFVGVIVVAVIGNAAEHSTAVLMAIKNKMDLALNIAIGSSLQIALFVAPVLVLFSYRIGHGPMDLRFSTFEVLAVLIAVAVLNLVAQDGETNWLEGALLLAVYLLLALAFYFLP</sequence>
<dbReference type="GO" id="GO:0015369">
    <property type="term" value="F:calcium:proton antiporter activity"/>
    <property type="evidence" value="ECO:0007669"/>
    <property type="project" value="UniProtKB-UniRule"/>
</dbReference>
<dbReference type="Pfam" id="PF01699">
    <property type="entry name" value="Na_Ca_ex"/>
    <property type="match status" value="2"/>
</dbReference>
<gene>
    <name evidence="11" type="primary">cax</name>
    <name evidence="11" type="ORF">E6K78_09210</name>
</gene>
<comment type="similarity">
    <text evidence="9">Belongs to the Ca(2+):cation antiporter (CaCA) (TC 2.A.19) family.</text>
</comment>
<evidence type="ECO:0000313" key="12">
    <source>
        <dbReference type="Proteomes" id="UP000316609"/>
    </source>
</evidence>
<dbReference type="InterPro" id="IPR044880">
    <property type="entry name" value="NCX_ion-bd_dom_sf"/>
</dbReference>
<comment type="caution">
    <text evidence="11">The sequence shown here is derived from an EMBL/GenBank/DDBJ whole genome shotgun (WGS) entry which is preliminary data.</text>
</comment>
<keyword evidence="7 9" id="KW-0406">Ion transport</keyword>
<dbReference type="InterPro" id="IPR004713">
    <property type="entry name" value="CaH_exchang"/>
</dbReference>
<keyword evidence="3 9" id="KW-0109">Calcium transport</keyword>
<feature type="transmembrane region" description="Helical" evidence="9">
    <location>
        <begin position="96"/>
        <end position="117"/>
    </location>
</feature>
<feature type="transmembrane region" description="Helical" evidence="9">
    <location>
        <begin position="173"/>
        <end position="194"/>
    </location>
</feature>
<dbReference type="PANTHER" id="PTHR31503">
    <property type="entry name" value="VACUOLAR CALCIUM ION TRANSPORTER"/>
    <property type="match status" value="1"/>
</dbReference>
<comment type="function">
    <text evidence="9">Ca(+)/H(+) antiporter that extrudes calcium in exchange for external protons.</text>
</comment>
<dbReference type="InterPro" id="IPR004798">
    <property type="entry name" value="CAX-like"/>
</dbReference>
<dbReference type="GO" id="GO:0006874">
    <property type="term" value="P:intracellular calcium ion homeostasis"/>
    <property type="evidence" value="ECO:0007669"/>
    <property type="project" value="TreeGrafter"/>
</dbReference>
<comment type="subcellular location">
    <subcellularLocation>
        <location evidence="1">Endomembrane system</location>
        <topology evidence="1">Multi-pass membrane protein</topology>
    </subcellularLocation>
</comment>
<feature type="transmembrane region" description="Helical" evidence="9">
    <location>
        <begin position="255"/>
        <end position="278"/>
    </location>
</feature>
<dbReference type="GO" id="GO:0012505">
    <property type="term" value="C:endomembrane system"/>
    <property type="evidence" value="ECO:0007669"/>
    <property type="project" value="UniProtKB-SubCell"/>
</dbReference>
<evidence type="ECO:0000256" key="3">
    <source>
        <dbReference type="ARBA" id="ARBA00022568"/>
    </source>
</evidence>
<feature type="transmembrane region" description="Helical" evidence="9">
    <location>
        <begin position="32"/>
        <end position="49"/>
    </location>
</feature>
<evidence type="ECO:0000256" key="6">
    <source>
        <dbReference type="ARBA" id="ARBA00022989"/>
    </source>
</evidence>
<evidence type="ECO:0000256" key="4">
    <source>
        <dbReference type="ARBA" id="ARBA00022692"/>
    </source>
</evidence>
<evidence type="ECO:0000256" key="8">
    <source>
        <dbReference type="ARBA" id="ARBA00023136"/>
    </source>
</evidence>
<accession>A0A538TLF7</accession>
<dbReference type="AlphaFoldDB" id="A0A538TLF7"/>
<evidence type="ECO:0000256" key="2">
    <source>
        <dbReference type="ARBA" id="ARBA00022448"/>
    </source>
</evidence>
<dbReference type="EMBL" id="VBOY01000086">
    <property type="protein sequence ID" value="TMQ64457.1"/>
    <property type="molecule type" value="Genomic_DNA"/>
</dbReference>
<evidence type="ECO:0000256" key="5">
    <source>
        <dbReference type="ARBA" id="ARBA00022837"/>
    </source>
</evidence>
<feature type="transmembrane region" description="Helical" evidence="9">
    <location>
        <begin position="129"/>
        <end position="153"/>
    </location>
</feature>
<dbReference type="InterPro" id="IPR004837">
    <property type="entry name" value="NaCa_Exmemb"/>
</dbReference>
<protein>
    <recommendedName>
        <fullName evidence="9">Ca(2+)/H(+) antiporter</fullName>
    </recommendedName>
</protein>
<feature type="transmembrane region" description="Helical" evidence="9">
    <location>
        <begin position="215"/>
        <end position="235"/>
    </location>
</feature>
<proteinExistence type="inferred from homology"/>
<evidence type="ECO:0000259" key="10">
    <source>
        <dbReference type="Pfam" id="PF01699"/>
    </source>
</evidence>
<dbReference type="NCBIfam" id="TIGR00378">
    <property type="entry name" value="cax"/>
    <property type="match status" value="1"/>
</dbReference>
<dbReference type="Proteomes" id="UP000316609">
    <property type="component" value="Unassembled WGS sequence"/>
</dbReference>
<keyword evidence="9" id="KW-0050">Antiport</keyword>
<dbReference type="NCBIfam" id="TIGR00846">
    <property type="entry name" value="caca2"/>
    <property type="match status" value="1"/>
</dbReference>
<comment type="caution">
    <text evidence="9">Lacks conserved residue(s) required for the propagation of feature annotation.</text>
</comment>
<dbReference type="PANTHER" id="PTHR31503:SF22">
    <property type="entry name" value="VACUOLAR CALCIUM ION TRANSPORTER"/>
    <property type="match status" value="1"/>
</dbReference>
<keyword evidence="6 9" id="KW-1133">Transmembrane helix</keyword>
<keyword evidence="2 9" id="KW-0813">Transport</keyword>
<keyword evidence="4 9" id="KW-0812">Transmembrane</keyword>
<feature type="transmembrane region" description="Helical" evidence="9">
    <location>
        <begin position="285"/>
        <end position="309"/>
    </location>
</feature>
<feature type="transmembrane region" description="Helical" evidence="9">
    <location>
        <begin position="347"/>
        <end position="367"/>
    </location>
</feature>